<organism evidence="7">
    <name type="scientific">hydrocarbon metagenome</name>
    <dbReference type="NCBI Taxonomy" id="938273"/>
    <lineage>
        <taxon>unclassified sequences</taxon>
        <taxon>metagenomes</taxon>
        <taxon>ecological metagenomes</taxon>
    </lineage>
</organism>
<evidence type="ECO:0000256" key="6">
    <source>
        <dbReference type="SAM" id="Phobius"/>
    </source>
</evidence>
<dbReference type="Pfam" id="PF01594">
    <property type="entry name" value="AI-2E_transport"/>
    <property type="match status" value="1"/>
</dbReference>
<dbReference type="GO" id="GO:0016020">
    <property type="term" value="C:membrane"/>
    <property type="evidence" value="ECO:0007669"/>
    <property type="project" value="UniProtKB-SubCell"/>
</dbReference>
<evidence type="ECO:0000256" key="1">
    <source>
        <dbReference type="ARBA" id="ARBA00004141"/>
    </source>
</evidence>
<keyword evidence="3 6" id="KW-0812">Transmembrane</keyword>
<gene>
    <name evidence="7" type="ORF">ASZ90_010965</name>
</gene>
<name>A0A0W8FEL2_9ZZZZ</name>
<comment type="caution">
    <text evidence="7">The sequence shown here is derived from an EMBL/GenBank/DDBJ whole genome shotgun (WGS) entry which is preliminary data.</text>
</comment>
<feature type="transmembrane region" description="Helical" evidence="6">
    <location>
        <begin position="15"/>
        <end position="48"/>
    </location>
</feature>
<feature type="transmembrane region" description="Helical" evidence="6">
    <location>
        <begin position="221"/>
        <end position="241"/>
    </location>
</feature>
<feature type="transmembrane region" description="Helical" evidence="6">
    <location>
        <begin position="292"/>
        <end position="312"/>
    </location>
</feature>
<dbReference type="AlphaFoldDB" id="A0A0W8FEL2"/>
<evidence type="ECO:0000256" key="4">
    <source>
        <dbReference type="ARBA" id="ARBA00022989"/>
    </source>
</evidence>
<protein>
    <recommendedName>
        <fullName evidence="8">Transport protein</fullName>
    </recommendedName>
</protein>
<evidence type="ECO:0000256" key="3">
    <source>
        <dbReference type="ARBA" id="ARBA00022692"/>
    </source>
</evidence>
<feature type="transmembrane region" description="Helical" evidence="6">
    <location>
        <begin position="194"/>
        <end position="215"/>
    </location>
</feature>
<feature type="transmembrane region" description="Helical" evidence="6">
    <location>
        <begin position="60"/>
        <end position="85"/>
    </location>
</feature>
<evidence type="ECO:0000313" key="7">
    <source>
        <dbReference type="EMBL" id="KUG19308.1"/>
    </source>
</evidence>
<feature type="transmembrane region" description="Helical" evidence="6">
    <location>
        <begin position="129"/>
        <end position="159"/>
    </location>
</feature>
<dbReference type="InterPro" id="IPR002549">
    <property type="entry name" value="AI-2E-like"/>
</dbReference>
<evidence type="ECO:0000256" key="5">
    <source>
        <dbReference type="ARBA" id="ARBA00023136"/>
    </source>
</evidence>
<keyword evidence="5 6" id="KW-0472">Membrane</keyword>
<evidence type="ECO:0000256" key="2">
    <source>
        <dbReference type="ARBA" id="ARBA00009773"/>
    </source>
</evidence>
<reference evidence="7" key="1">
    <citation type="journal article" date="2015" name="Proc. Natl. Acad. Sci. U.S.A.">
        <title>Networks of energetic and metabolic interactions define dynamics in microbial communities.</title>
        <authorList>
            <person name="Embree M."/>
            <person name="Liu J.K."/>
            <person name="Al-Bassam M.M."/>
            <person name="Zengler K."/>
        </authorList>
    </citation>
    <scope>NUCLEOTIDE SEQUENCE</scope>
</reference>
<dbReference type="EMBL" id="LNQE01001303">
    <property type="protein sequence ID" value="KUG19308.1"/>
    <property type="molecule type" value="Genomic_DNA"/>
</dbReference>
<sequence length="342" mass="35931">MFPSNATAPLANVIIIAAILVAALHLMAALATPILVAFVLVAVTAPVISGLERRGLPQRYAILAVAGTVVLIILALTVLVSISLLELQQALPAYRDVIGQQTALIESWLAARGIDIGLPALQEPGSGTAFIPTIGAILTELGVLAAGFLVLIVAIVFMLGDFPGIAFRISQALGDTAALTAAFDRFNRRLTTYAAVKAGVGFITGGGLTVLLLIMGVETPILWGLLIFLFSFIPFIGLPIASVPPAGVAGLQYGIWGVAAVLAGVAIIDLAARTLLFPQRIDRICDLSNAVIMLSVFFWTWVLGVPGLFLAVPLTMFAKMGLESSDETRWMAVLLKPPITQE</sequence>
<evidence type="ECO:0008006" key="8">
    <source>
        <dbReference type="Google" id="ProtNLM"/>
    </source>
</evidence>
<feature type="transmembrane region" description="Helical" evidence="6">
    <location>
        <begin position="253"/>
        <end position="272"/>
    </location>
</feature>
<keyword evidence="4 6" id="KW-1133">Transmembrane helix</keyword>
<proteinExistence type="inferred from homology"/>
<accession>A0A0W8FEL2</accession>
<comment type="subcellular location">
    <subcellularLocation>
        <location evidence="1">Membrane</location>
        <topology evidence="1">Multi-pass membrane protein</topology>
    </subcellularLocation>
</comment>
<comment type="similarity">
    <text evidence="2">Belongs to the autoinducer-2 exporter (AI-2E) (TC 2.A.86) family.</text>
</comment>